<sequence length="226" mass="25487">MLHWVNFVRVLGLNNFSRICCREKMAISDFLVIGGGIIAINIARQLKRQFSDATVTVIEKENHCGAQASGRNSGVLHAGFYYSPESLTGKFTRLGNKRLMEYCESKQMPMNKCGKLVLTKDCKEHTALDELLRRGKVNDINLQAITEEEAKAIEPRVKTCQQALFSPTTSTNNYPVQDLRNPFLEVQSLAPWSEKLKSDERPFQLFGGNHVPDLRTLVFKSVSISH</sequence>
<feature type="domain" description="FAD dependent oxidoreductase" evidence="6">
    <location>
        <begin position="29"/>
        <end position="170"/>
    </location>
</feature>
<dbReference type="Proteomes" id="UP001302494">
    <property type="component" value="Chromosome"/>
</dbReference>
<dbReference type="Pfam" id="PF01266">
    <property type="entry name" value="DAO"/>
    <property type="match status" value="1"/>
</dbReference>
<dbReference type="InterPro" id="IPR036188">
    <property type="entry name" value="FAD/NAD-bd_sf"/>
</dbReference>
<evidence type="ECO:0000256" key="4">
    <source>
        <dbReference type="ARBA" id="ARBA00023002"/>
    </source>
</evidence>
<evidence type="ECO:0000256" key="3">
    <source>
        <dbReference type="ARBA" id="ARBA00022827"/>
    </source>
</evidence>
<dbReference type="GO" id="GO:0005737">
    <property type="term" value="C:cytoplasm"/>
    <property type="evidence" value="ECO:0007669"/>
    <property type="project" value="TreeGrafter"/>
</dbReference>
<comment type="cofactor">
    <cofactor evidence="1">
        <name>FAD</name>
        <dbReference type="ChEBI" id="CHEBI:57692"/>
    </cofactor>
</comment>
<dbReference type="PANTHER" id="PTHR43104">
    <property type="entry name" value="L-2-HYDROXYGLUTARATE DEHYDROGENASE, MITOCHONDRIAL"/>
    <property type="match status" value="1"/>
</dbReference>
<evidence type="ECO:0000313" key="7">
    <source>
        <dbReference type="EMBL" id="WNM60304.1"/>
    </source>
</evidence>
<dbReference type="InterPro" id="IPR006076">
    <property type="entry name" value="FAD-dep_OxRdtase"/>
</dbReference>
<organism evidence="7 8">
    <name type="scientific">Candidatus Nitrospira neomarina</name>
    <dbReference type="NCBI Taxonomy" id="3020899"/>
    <lineage>
        <taxon>Bacteria</taxon>
        <taxon>Pseudomonadati</taxon>
        <taxon>Nitrospirota</taxon>
        <taxon>Nitrospiria</taxon>
        <taxon>Nitrospirales</taxon>
        <taxon>Nitrospiraceae</taxon>
        <taxon>Nitrospira</taxon>
    </lineage>
</organism>
<keyword evidence="4" id="KW-0560">Oxidoreductase</keyword>
<comment type="similarity">
    <text evidence="5">Belongs to the L2HGDH family.</text>
</comment>
<evidence type="ECO:0000256" key="1">
    <source>
        <dbReference type="ARBA" id="ARBA00001974"/>
    </source>
</evidence>
<dbReference type="PANTHER" id="PTHR43104:SF2">
    <property type="entry name" value="L-2-HYDROXYGLUTARATE DEHYDROGENASE, MITOCHONDRIAL"/>
    <property type="match status" value="1"/>
</dbReference>
<keyword evidence="3" id="KW-0274">FAD</keyword>
<evidence type="ECO:0000256" key="5">
    <source>
        <dbReference type="ARBA" id="ARBA00037941"/>
    </source>
</evidence>
<evidence type="ECO:0000259" key="6">
    <source>
        <dbReference type="Pfam" id="PF01266"/>
    </source>
</evidence>
<proteinExistence type="inferred from homology"/>
<dbReference type="Gene3D" id="3.30.9.10">
    <property type="entry name" value="D-Amino Acid Oxidase, subunit A, domain 2"/>
    <property type="match status" value="1"/>
</dbReference>
<dbReference type="KEGG" id="nneo:PQG83_11070"/>
<dbReference type="EMBL" id="CP116968">
    <property type="protein sequence ID" value="WNM60304.1"/>
    <property type="molecule type" value="Genomic_DNA"/>
</dbReference>
<name>A0AA96GL43_9BACT</name>
<keyword evidence="2" id="KW-0285">Flavoprotein</keyword>
<evidence type="ECO:0000256" key="2">
    <source>
        <dbReference type="ARBA" id="ARBA00022630"/>
    </source>
</evidence>
<evidence type="ECO:0000313" key="8">
    <source>
        <dbReference type="Proteomes" id="UP001302494"/>
    </source>
</evidence>
<dbReference type="RefSeq" id="WP_312740868.1">
    <property type="nucleotide sequence ID" value="NZ_CP116968.1"/>
</dbReference>
<reference evidence="7 8" key="1">
    <citation type="submission" date="2023-01" db="EMBL/GenBank/DDBJ databases">
        <title>Cultivation and genomic characterization of new, ubiquitous marine nitrite-oxidizing bacteria from the Nitrospirales.</title>
        <authorList>
            <person name="Mueller A.J."/>
            <person name="Daebeler A."/>
            <person name="Herbold C.W."/>
            <person name="Kirkegaard R.H."/>
            <person name="Daims H."/>
        </authorList>
    </citation>
    <scope>NUCLEOTIDE SEQUENCE [LARGE SCALE GENOMIC DNA]</scope>
    <source>
        <strain evidence="7 8">DK</strain>
    </source>
</reference>
<dbReference type="AlphaFoldDB" id="A0AA96GL43"/>
<accession>A0AA96GL43</accession>
<dbReference type="GO" id="GO:0047545">
    <property type="term" value="F:(S)-2-hydroxyglutarate dehydrogenase activity"/>
    <property type="evidence" value="ECO:0007669"/>
    <property type="project" value="TreeGrafter"/>
</dbReference>
<gene>
    <name evidence="7" type="ORF">PQG83_11070</name>
</gene>
<keyword evidence="8" id="KW-1185">Reference proteome</keyword>
<protein>
    <submittedName>
        <fullName evidence="7">FAD-dependent oxidoreductase</fullName>
    </submittedName>
</protein>
<dbReference type="Gene3D" id="3.50.50.60">
    <property type="entry name" value="FAD/NAD(P)-binding domain"/>
    <property type="match status" value="1"/>
</dbReference>
<dbReference type="SUPFAM" id="SSF51905">
    <property type="entry name" value="FAD/NAD(P)-binding domain"/>
    <property type="match status" value="1"/>
</dbReference>